<dbReference type="PANTHER" id="PTHR34135:SF2">
    <property type="entry name" value="LYSOZYME"/>
    <property type="match status" value="1"/>
</dbReference>
<accession>A0AAU7G8H5</accession>
<dbReference type="Gene3D" id="3.20.20.80">
    <property type="entry name" value="Glycosidases"/>
    <property type="match status" value="1"/>
</dbReference>
<dbReference type="AlphaFoldDB" id="A0AAU7G8H5"/>
<comment type="similarity">
    <text evidence="1">Belongs to the glycosyl hydrolase 25 family.</text>
</comment>
<dbReference type="InterPro" id="IPR017853">
    <property type="entry name" value="GH"/>
</dbReference>
<evidence type="ECO:0000256" key="1">
    <source>
        <dbReference type="ARBA" id="ARBA00010646"/>
    </source>
</evidence>
<name>A0AAU7G8H5_9LACO</name>
<dbReference type="SUPFAM" id="SSF51445">
    <property type="entry name" value="(Trans)glycosidases"/>
    <property type="match status" value="1"/>
</dbReference>
<dbReference type="Pfam" id="PF01183">
    <property type="entry name" value="Glyco_hydro_25"/>
    <property type="match status" value="1"/>
</dbReference>
<dbReference type="InterPro" id="IPR002053">
    <property type="entry name" value="Glyco_hydro_25"/>
</dbReference>
<dbReference type="GO" id="GO:0003796">
    <property type="term" value="F:lysozyme activity"/>
    <property type="evidence" value="ECO:0007669"/>
    <property type="project" value="InterPro"/>
</dbReference>
<dbReference type="GO" id="GO:0009253">
    <property type="term" value="P:peptidoglycan catabolic process"/>
    <property type="evidence" value="ECO:0007669"/>
    <property type="project" value="InterPro"/>
</dbReference>
<sequence>MIPGIDISEWQGHVDFNAVKASGVKFVLIRAGYGRSASQVDHYFAEHYAQAKAAGLQVGAYWYSYAVSPADAANEARACLTVLGNRHFDYPIYFDLEEKWQFANGRNFCDSLVKASVAFWNRMVAMRVYIFLVHHCKITSLPLLLSVMQSG</sequence>
<protein>
    <submittedName>
        <fullName evidence="2">GH25 family lysozyme</fullName>
    </submittedName>
</protein>
<gene>
    <name evidence="2" type="ORF">ABG084_04645</name>
</gene>
<dbReference type="PANTHER" id="PTHR34135">
    <property type="entry name" value="LYSOZYME"/>
    <property type="match status" value="1"/>
</dbReference>
<dbReference type="PROSITE" id="PS51904">
    <property type="entry name" value="GLYCOSYL_HYDROL_F25_2"/>
    <property type="match status" value="1"/>
</dbReference>
<dbReference type="EMBL" id="CP157383">
    <property type="protein sequence ID" value="XBM46353.1"/>
    <property type="molecule type" value="Genomic_DNA"/>
</dbReference>
<dbReference type="GO" id="GO:0016998">
    <property type="term" value="P:cell wall macromolecule catabolic process"/>
    <property type="evidence" value="ECO:0007669"/>
    <property type="project" value="InterPro"/>
</dbReference>
<proteinExistence type="inferred from homology"/>
<dbReference type="RefSeq" id="WP_348796808.1">
    <property type="nucleotide sequence ID" value="NZ_CP157383.1"/>
</dbReference>
<evidence type="ECO:0000313" key="2">
    <source>
        <dbReference type="EMBL" id="XBM46353.1"/>
    </source>
</evidence>
<reference evidence="2" key="1">
    <citation type="submission" date="2024-05" db="EMBL/GenBank/DDBJ databases">
        <authorList>
            <person name="Lee M.W."/>
            <person name="Lee J.K."/>
            <person name="Kim J.M."/>
            <person name="Choi D.G."/>
            <person name="Baek J.H."/>
            <person name="Bayburt H."/>
            <person name="Jung J.J."/>
            <person name="Han D.M."/>
            <person name="Jeon C.O."/>
        </authorList>
    </citation>
    <scope>NUCLEOTIDE SEQUENCE</scope>
    <source>
        <strain evidence="2">JCM 1131</strain>
    </source>
</reference>
<dbReference type="GO" id="GO:0016052">
    <property type="term" value="P:carbohydrate catabolic process"/>
    <property type="evidence" value="ECO:0007669"/>
    <property type="project" value="TreeGrafter"/>
</dbReference>
<organism evidence="2">
    <name type="scientific">Lactobacillus sp. JCM 1131</name>
    <dbReference type="NCBI Taxonomy" id="3153753"/>
    <lineage>
        <taxon>Bacteria</taxon>
        <taxon>Bacillati</taxon>
        <taxon>Bacillota</taxon>
        <taxon>Bacilli</taxon>
        <taxon>Lactobacillales</taxon>
        <taxon>Lactobacillaceae</taxon>
        <taxon>Lactobacillus</taxon>
    </lineage>
</organism>